<sequence>MEKVKKEIMIQTLAELADMLPADGRKRDFISIRIARRGYTIYRMTPQTTAEIMTARHINKEPDKSEACIAAMAHSVALAIVGSRNVFAGIRIWFLRRRIMRRASLPELFDAYNKTLAMLPIEDISQITAIMLGLAETIAKEP</sequence>
<dbReference type="EMBL" id="VVXH01000008">
    <property type="protein sequence ID" value="KAA2378218.1"/>
    <property type="molecule type" value="Genomic_DNA"/>
</dbReference>
<dbReference type="RefSeq" id="WP_055205023.1">
    <property type="nucleotide sequence ID" value="NZ_JAHOOA010000007.1"/>
</dbReference>
<evidence type="ECO:0000313" key="2">
    <source>
        <dbReference type="Proteomes" id="UP000322940"/>
    </source>
</evidence>
<dbReference type="AlphaFoldDB" id="A0A5B3GWR7"/>
<reference evidence="1 2" key="1">
    <citation type="journal article" date="2019" name="Nat. Med.">
        <title>A library of human gut bacterial isolates paired with longitudinal multiomics data enables mechanistic microbiome research.</title>
        <authorList>
            <person name="Poyet M."/>
            <person name="Groussin M."/>
            <person name="Gibbons S.M."/>
            <person name="Avila-Pacheco J."/>
            <person name="Jiang X."/>
            <person name="Kearney S.M."/>
            <person name="Perrotta A.R."/>
            <person name="Berdy B."/>
            <person name="Zhao S."/>
            <person name="Lieberman T.D."/>
            <person name="Swanson P.K."/>
            <person name="Smith M."/>
            <person name="Roesemann S."/>
            <person name="Alexander J.E."/>
            <person name="Rich S.A."/>
            <person name="Livny J."/>
            <person name="Vlamakis H."/>
            <person name="Clish C."/>
            <person name="Bullock K."/>
            <person name="Deik A."/>
            <person name="Scott J."/>
            <person name="Pierce K.A."/>
            <person name="Xavier R.J."/>
            <person name="Alm E.J."/>
        </authorList>
    </citation>
    <scope>NUCLEOTIDE SEQUENCE [LARGE SCALE GENOMIC DNA]</scope>
    <source>
        <strain evidence="1 2">BIOML-A266</strain>
    </source>
</reference>
<dbReference type="Proteomes" id="UP000322940">
    <property type="component" value="Unassembled WGS sequence"/>
</dbReference>
<gene>
    <name evidence="1" type="ORF">F2Y10_10075</name>
</gene>
<name>A0A5B3GWR7_9BACT</name>
<proteinExistence type="predicted"/>
<protein>
    <submittedName>
        <fullName evidence="1">Uncharacterized protein</fullName>
    </submittedName>
</protein>
<organism evidence="1 2">
    <name type="scientific">Alistipes onderdonkii</name>
    <dbReference type="NCBI Taxonomy" id="328813"/>
    <lineage>
        <taxon>Bacteria</taxon>
        <taxon>Pseudomonadati</taxon>
        <taxon>Bacteroidota</taxon>
        <taxon>Bacteroidia</taxon>
        <taxon>Bacteroidales</taxon>
        <taxon>Rikenellaceae</taxon>
        <taxon>Alistipes</taxon>
    </lineage>
</organism>
<comment type="caution">
    <text evidence="1">The sequence shown here is derived from an EMBL/GenBank/DDBJ whole genome shotgun (WGS) entry which is preliminary data.</text>
</comment>
<accession>A0A5B3GWR7</accession>
<evidence type="ECO:0000313" key="1">
    <source>
        <dbReference type="EMBL" id="KAA2378218.1"/>
    </source>
</evidence>